<protein>
    <submittedName>
        <fullName evidence="1">Uncharacterized protein</fullName>
    </submittedName>
</protein>
<comment type="caution">
    <text evidence="1">The sequence shown here is derived from an EMBL/GenBank/DDBJ whole genome shotgun (WGS) entry which is preliminary data.</text>
</comment>
<proteinExistence type="predicted"/>
<accession>A0ABD2C504</accession>
<name>A0ABD2C504_VESSQ</name>
<sequence>MSPGISVVLKGLKFDLHFDVKTSGRFVEPLKCIFQLEELQRSLSRLNEVPPQTLAYILAREGFVVTSSMSTEESRILCIRVHAQDINLSHAYSKT</sequence>
<keyword evidence="2" id="KW-1185">Reference proteome</keyword>
<dbReference type="Proteomes" id="UP001607302">
    <property type="component" value="Unassembled WGS sequence"/>
</dbReference>
<gene>
    <name evidence="1" type="ORF">V1478_000268</name>
</gene>
<dbReference type="AlphaFoldDB" id="A0ABD2C504"/>
<evidence type="ECO:0000313" key="2">
    <source>
        <dbReference type="Proteomes" id="UP001607302"/>
    </source>
</evidence>
<dbReference type="EMBL" id="JAUDFV010000020">
    <property type="protein sequence ID" value="KAL2740127.1"/>
    <property type="molecule type" value="Genomic_DNA"/>
</dbReference>
<reference evidence="1 2" key="1">
    <citation type="journal article" date="2024" name="Ann. Entomol. Soc. Am.">
        <title>Genomic analyses of the southern and eastern yellowjacket wasps (Hymenoptera: Vespidae) reveal evolutionary signatures of social life.</title>
        <authorList>
            <person name="Catto M.A."/>
            <person name="Caine P.B."/>
            <person name="Orr S.E."/>
            <person name="Hunt B.G."/>
            <person name="Goodisman M.A.D."/>
        </authorList>
    </citation>
    <scope>NUCLEOTIDE SEQUENCE [LARGE SCALE GENOMIC DNA]</scope>
    <source>
        <strain evidence="1">233</strain>
        <tissue evidence="1">Head and thorax</tissue>
    </source>
</reference>
<organism evidence="1 2">
    <name type="scientific">Vespula squamosa</name>
    <name type="common">Southern yellow jacket</name>
    <name type="synonym">Wasp</name>
    <dbReference type="NCBI Taxonomy" id="30214"/>
    <lineage>
        <taxon>Eukaryota</taxon>
        <taxon>Metazoa</taxon>
        <taxon>Ecdysozoa</taxon>
        <taxon>Arthropoda</taxon>
        <taxon>Hexapoda</taxon>
        <taxon>Insecta</taxon>
        <taxon>Pterygota</taxon>
        <taxon>Neoptera</taxon>
        <taxon>Endopterygota</taxon>
        <taxon>Hymenoptera</taxon>
        <taxon>Apocrita</taxon>
        <taxon>Aculeata</taxon>
        <taxon>Vespoidea</taxon>
        <taxon>Vespidae</taxon>
        <taxon>Vespinae</taxon>
        <taxon>Vespula</taxon>
    </lineage>
</organism>
<evidence type="ECO:0000313" key="1">
    <source>
        <dbReference type="EMBL" id="KAL2740127.1"/>
    </source>
</evidence>